<dbReference type="EMBL" id="ML996315">
    <property type="protein sequence ID" value="KAF2727738.1"/>
    <property type="molecule type" value="Genomic_DNA"/>
</dbReference>
<comment type="caution">
    <text evidence="1">The sequence shown here is derived from an EMBL/GenBank/DDBJ whole genome shotgun (WGS) entry which is preliminary data.</text>
</comment>
<reference evidence="1" key="1">
    <citation type="journal article" date="2020" name="Stud. Mycol.">
        <title>101 Dothideomycetes genomes: a test case for predicting lifestyles and emergence of pathogens.</title>
        <authorList>
            <person name="Haridas S."/>
            <person name="Albert R."/>
            <person name="Binder M."/>
            <person name="Bloem J."/>
            <person name="Labutti K."/>
            <person name="Salamov A."/>
            <person name="Andreopoulos B."/>
            <person name="Baker S."/>
            <person name="Barry K."/>
            <person name="Bills G."/>
            <person name="Bluhm B."/>
            <person name="Cannon C."/>
            <person name="Castanera R."/>
            <person name="Culley D."/>
            <person name="Daum C."/>
            <person name="Ezra D."/>
            <person name="Gonzalez J."/>
            <person name="Henrissat B."/>
            <person name="Kuo A."/>
            <person name="Liang C."/>
            <person name="Lipzen A."/>
            <person name="Lutzoni F."/>
            <person name="Magnuson J."/>
            <person name="Mondo S."/>
            <person name="Nolan M."/>
            <person name="Ohm R."/>
            <person name="Pangilinan J."/>
            <person name="Park H.-J."/>
            <person name="Ramirez L."/>
            <person name="Alfaro M."/>
            <person name="Sun H."/>
            <person name="Tritt A."/>
            <person name="Yoshinaga Y."/>
            <person name="Zwiers L.-H."/>
            <person name="Turgeon B."/>
            <person name="Goodwin S."/>
            <person name="Spatafora J."/>
            <person name="Crous P."/>
            <person name="Grigoriev I."/>
        </authorList>
    </citation>
    <scope>NUCLEOTIDE SEQUENCE</scope>
    <source>
        <strain evidence="1">CBS 125425</strain>
    </source>
</reference>
<dbReference type="SUPFAM" id="SSF54427">
    <property type="entry name" value="NTF2-like"/>
    <property type="match status" value="1"/>
</dbReference>
<dbReference type="Gene3D" id="3.10.450.50">
    <property type="match status" value="1"/>
</dbReference>
<proteinExistence type="predicted"/>
<protein>
    <recommendedName>
        <fullName evidence="3">SnoaL-like domain-containing protein</fullName>
    </recommendedName>
</protein>
<dbReference type="AlphaFoldDB" id="A0A9P4UWF3"/>
<dbReference type="Proteomes" id="UP000799444">
    <property type="component" value="Unassembled WGS sequence"/>
</dbReference>
<evidence type="ECO:0000313" key="2">
    <source>
        <dbReference type="Proteomes" id="UP000799444"/>
    </source>
</evidence>
<evidence type="ECO:0008006" key="3">
    <source>
        <dbReference type="Google" id="ProtNLM"/>
    </source>
</evidence>
<organism evidence="1 2">
    <name type="scientific">Polyplosphaeria fusca</name>
    <dbReference type="NCBI Taxonomy" id="682080"/>
    <lineage>
        <taxon>Eukaryota</taxon>
        <taxon>Fungi</taxon>
        <taxon>Dikarya</taxon>
        <taxon>Ascomycota</taxon>
        <taxon>Pezizomycotina</taxon>
        <taxon>Dothideomycetes</taxon>
        <taxon>Pleosporomycetidae</taxon>
        <taxon>Pleosporales</taxon>
        <taxon>Tetraplosphaeriaceae</taxon>
        <taxon>Polyplosphaeria</taxon>
    </lineage>
</organism>
<dbReference type="InterPro" id="IPR032710">
    <property type="entry name" value="NTF2-like_dom_sf"/>
</dbReference>
<gene>
    <name evidence="1" type="ORF">EJ04DRAFT_517076</name>
</gene>
<sequence>MVAVTEEYLYQLCLDFMATFLNIDIEAQLALRSEDCVQHFAPASLNVPSKGNEDFTKHLGGLKDIIQEFRVFPKVIDGEKQIRVNAAKREVFLWANGKPTFKAEAKVGHEDEDWEYVGELIFVLTCNEEGKIERVLEFLDSKKTIELQGLAMKARANMMKNAA</sequence>
<dbReference type="OrthoDB" id="3758478at2759"/>
<evidence type="ECO:0000313" key="1">
    <source>
        <dbReference type="EMBL" id="KAF2727738.1"/>
    </source>
</evidence>
<dbReference type="InterPro" id="IPR050977">
    <property type="entry name" value="Fungal_Meroterpenoid_Isomerase"/>
</dbReference>
<accession>A0A9P4UWF3</accession>
<dbReference type="PANTHER" id="PTHR39598">
    <property type="entry name" value="AUSTINOL SYNTHESIS PROTEIN F-RELATED"/>
    <property type="match status" value="1"/>
</dbReference>
<name>A0A9P4UWF3_9PLEO</name>
<keyword evidence="2" id="KW-1185">Reference proteome</keyword>
<dbReference type="PANTHER" id="PTHR39598:SF1">
    <property type="entry name" value="AUSTINOID BIOSYNTHESIS CLUSTERS PROTEIN F-RELATED"/>
    <property type="match status" value="1"/>
</dbReference>